<evidence type="ECO:0000313" key="2">
    <source>
        <dbReference type="EMBL" id="KAG5636188.1"/>
    </source>
</evidence>
<reference evidence="2" key="2">
    <citation type="submission" date="2021-10" db="EMBL/GenBank/DDBJ databases">
        <title>Phylogenomics reveals ancestral predisposition of the termite-cultivated fungus Termitomyces towards a domesticated lifestyle.</title>
        <authorList>
            <person name="Auxier B."/>
            <person name="Grum-Grzhimaylo A."/>
            <person name="Cardenas M.E."/>
            <person name="Lodge J.D."/>
            <person name="Laessoe T."/>
            <person name="Pedersen O."/>
            <person name="Smith M.E."/>
            <person name="Kuyper T.W."/>
            <person name="Franco-Molano E.A."/>
            <person name="Baroni T.J."/>
            <person name="Aanen D.K."/>
        </authorList>
    </citation>
    <scope>NUCLEOTIDE SEQUENCE</scope>
    <source>
        <strain evidence="2">D49</strain>
    </source>
</reference>
<reference evidence="2" key="1">
    <citation type="submission" date="2021-02" db="EMBL/GenBank/DDBJ databases">
        <authorList>
            <person name="Nieuwenhuis M."/>
            <person name="Van De Peppel L.J.J."/>
        </authorList>
    </citation>
    <scope>NUCLEOTIDE SEQUENCE</scope>
    <source>
        <strain evidence="2">D49</strain>
    </source>
</reference>
<comment type="caution">
    <text evidence="2">The sequence shown here is derived from an EMBL/GenBank/DDBJ whole genome shotgun (WGS) entry which is preliminary data.</text>
</comment>
<gene>
    <name evidence="2" type="ORF">H0H81_008894</name>
</gene>
<dbReference type="AlphaFoldDB" id="A0A9P7FQ95"/>
<evidence type="ECO:0000256" key="1">
    <source>
        <dbReference type="SAM" id="Phobius"/>
    </source>
</evidence>
<accession>A0A9P7FQ95</accession>
<name>A0A9P7FQ95_9AGAR</name>
<dbReference type="EMBL" id="JABCKI010005965">
    <property type="protein sequence ID" value="KAG5636188.1"/>
    <property type="molecule type" value="Genomic_DNA"/>
</dbReference>
<keyword evidence="1" id="KW-0812">Transmembrane</keyword>
<protein>
    <submittedName>
        <fullName evidence="2">Uncharacterized protein</fullName>
    </submittedName>
</protein>
<evidence type="ECO:0000313" key="3">
    <source>
        <dbReference type="Proteomes" id="UP000717328"/>
    </source>
</evidence>
<feature type="transmembrane region" description="Helical" evidence="1">
    <location>
        <begin position="80"/>
        <end position="100"/>
    </location>
</feature>
<keyword evidence="3" id="KW-1185">Reference proteome</keyword>
<organism evidence="2 3">
    <name type="scientific">Sphagnurus paluster</name>
    <dbReference type="NCBI Taxonomy" id="117069"/>
    <lineage>
        <taxon>Eukaryota</taxon>
        <taxon>Fungi</taxon>
        <taxon>Dikarya</taxon>
        <taxon>Basidiomycota</taxon>
        <taxon>Agaricomycotina</taxon>
        <taxon>Agaricomycetes</taxon>
        <taxon>Agaricomycetidae</taxon>
        <taxon>Agaricales</taxon>
        <taxon>Tricholomatineae</taxon>
        <taxon>Lyophyllaceae</taxon>
        <taxon>Sphagnurus</taxon>
    </lineage>
</organism>
<keyword evidence="1" id="KW-0472">Membrane</keyword>
<feature type="transmembrane region" description="Helical" evidence="1">
    <location>
        <begin position="48"/>
        <end position="68"/>
    </location>
</feature>
<sequence>MENLRRRIPFKSDDFEEDENHILDEQEQEAIIQKLRDTNRVSSKRYQAILQVIFGLSVVLNLFGATILPDIRAKSADIPLPALFTLFNILVHLNLALIAFRDNARVRLVASEYALHPIPYQLSYAVTAVPPTLSMFLRRSWQSTTWWGLTMGVVFTVQTVTKSIDEGNESISELESLRYVAPGA</sequence>
<keyword evidence="1" id="KW-1133">Transmembrane helix</keyword>
<dbReference type="Proteomes" id="UP000717328">
    <property type="component" value="Unassembled WGS sequence"/>
</dbReference>
<proteinExistence type="predicted"/>
<dbReference type="OrthoDB" id="3358048at2759"/>